<dbReference type="PANTHER" id="PTHR12059">
    <property type="entry name" value="RIBOSOMAL PROTEIN L23-RELATED"/>
    <property type="match status" value="1"/>
</dbReference>
<dbReference type="EMBL" id="JAIWYP010000012">
    <property type="protein sequence ID" value="KAH3728668.1"/>
    <property type="molecule type" value="Genomic_DNA"/>
</dbReference>
<comment type="similarity">
    <text evidence="1">Belongs to the universal ribosomal protein uL23 family.</text>
</comment>
<evidence type="ECO:0000256" key="5">
    <source>
        <dbReference type="ARBA" id="ARBA00041375"/>
    </source>
</evidence>
<dbReference type="Pfam" id="PF00276">
    <property type="entry name" value="Ribosomal_L23"/>
    <property type="match status" value="1"/>
</dbReference>
<gene>
    <name evidence="6" type="ORF">DPMN_054627</name>
</gene>
<keyword evidence="3" id="KW-0687">Ribonucleoprotein</keyword>
<dbReference type="GO" id="GO:0032543">
    <property type="term" value="P:mitochondrial translation"/>
    <property type="evidence" value="ECO:0007669"/>
    <property type="project" value="TreeGrafter"/>
</dbReference>
<protein>
    <recommendedName>
        <fullName evidence="4">Large ribosomal subunit protein uL23m</fullName>
    </recommendedName>
    <alternativeName>
        <fullName evidence="5">39S ribosomal protein L23, mitochondrial</fullName>
    </alternativeName>
</protein>
<evidence type="ECO:0000256" key="3">
    <source>
        <dbReference type="ARBA" id="ARBA00023274"/>
    </source>
</evidence>
<dbReference type="InterPro" id="IPR012678">
    <property type="entry name" value="Ribosomal_uL23/eL15/eS24_sf"/>
</dbReference>
<evidence type="ECO:0000313" key="7">
    <source>
        <dbReference type="Proteomes" id="UP000828390"/>
    </source>
</evidence>
<dbReference type="Gene3D" id="3.30.70.330">
    <property type="match status" value="1"/>
</dbReference>
<dbReference type="OrthoDB" id="275582at2759"/>
<dbReference type="AlphaFoldDB" id="A0A9D4HT90"/>
<reference evidence="6" key="1">
    <citation type="journal article" date="2019" name="bioRxiv">
        <title>The Genome of the Zebra Mussel, Dreissena polymorpha: A Resource for Invasive Species Research.</title>
        <authorList>
            <person name="McCartney M.A."/>
            <person name="Auch B."/>
            <person name="Kono T."/>
            <person name="Mallez S."/>
            <person name="Zhang Y."/>
            <person name="Obille A."/>
            <person name="Becker A."/>
            <person name="Abrahante J.E."/>
            <person name="Garbe J."/>
            <person name="Badalamenti J.P."/>
            <person name="Herman A."/>
            <person name="Mangelson H."/>
            <person name="Liachko I."/>
            <person name="Sullivan S."/>
            <person name="Sone E.D."/>
            <person name="Koren S."/>
            <person name="Silverstein K.A.T."/>
            <person name="Beckman K.B."/>
            <person name="Gohl D.M."/>
        </authorList>
    </citation>
    <scope>NUCLEOTIDE SEQUENCE</scope>
    <source>
        <strain evidence="6">Duluth1</strain>
        <tissue evidence="6">Whole animal</tissue>
    </source>
</reference>
<dbReference type="PANTHER" id="PTHR12059:SF5">
    <property type="entry name" value="LARGE RIBOSOMAL SUBUNIT PROTEIN UL23M"/>
    <property type="match status" value="1"/>
</dbReference>
<accession>A0A9D4HT90</accession>
<keyword evidence="7" id="KW-1185">Reference proteome</keyword>
<dbReference type="SUPFAM" id="SSF54189">
    <property type="entry name" value="Ribosomal proteins S24e, L23 and L15e"/>
    <property type="match status" value="1"/>
</dbReference>
<organism evidence="6 7">
    <name type="scientific">Dreissena polymorpha</name>
    <name type="common">Zebra mussel</name>
    <name type="synonym">Mytilus polymorpha</name>
    <dbReference type="NCBI Taxonomy" id="45954"/>
    <lineage>
        <taxon>Eukaryota</taxon>
        <taxon>Metazoa</taxon>
        <taxon>Spiralia</taxon>
        <taxon>Lophotrochozoa</taxon>
        <taxon>Mollusca</taxon>
        <taxon>Bivalvia</taxon>
        <taxon>Autobranchia</taxon>
        <taxon>Heteroconchia</taxon>
        <taxon>Euheterodonta</taxon>
        <taxon>Imparidentia</taxon>
        <taxon>Neoheterodontei</taxon>
        <taxon>Myida</taxon>
        <taxon>Dreissenoidea</taxon>
        <taxon>Dreissenidae</taxon>
        <taxon>Dreissena</taxon>
    </lineage>
</organism>
<dbReference type="GO" id="GO:0003735">
    <property type="term" value="F:structural constituent of ribosome"/>
    <property type="evidence" value="ECO:0007669"/>
    <property type="project" value="InterPro"/>
</dbReference>
<sequence length="168" mass="20362">MTRLGFLERIPLWQRTIPKYPLHFKGDPQLRVYLPLFWMKMVQPANKFPKNIVLFKVHPQMSKLDIAQYLEKIYETPVANVRTEIREQQIMAPWWNRSKKQWVGRKVVTRIPEKYAYVTLAKDEFVYPTPKKTEKSSDSERYKKYMKIREGHYKELNEALSVPAWFRR</sequence>
<keyword evidence="2" id="KW-0689">Ribosomal protein</keyword>
<evidence type="ECO:0000256" key="2">
    <source>
        <dbReference type="ARBA" id="ARBA00022980"/>
    </source>
</evidence>
<comment type="caution">
    <text evidence="6">The sequence shown here is derived from an EMBL/GenBank/DDBJ whole genome shotgun (WGS) entry which is preliminary data.</text>
</comment>
<reference evidence="6" key="2">
    <citation type="submission" date="2020-11" db="EMBL/GenBank/DDBJ databases">
        <authorList>
            <person name="McCartney M.A."/>
            <person name="Auch B."/>
            <person name="Kono T."/>
            <person name="Mallez S."/>
            <person name="Becker A."/>
            <person name="Gohl D.M."/>
            <person name="Silverstein K.A.T."/>
            <person name="Koren S."/>
            <person name="Bechman K.B."/>
            <person name="Herman A."/>
            <person name="Abrahante J.E."/>
            <person name="Garbe J."/>
        </authorList>
    </citation>
    <scope>NUCLEOTIDE SEQUENCE</scope>
    <source>
        <strain evidence="6">Duluth1</strain>
        <tissue evidence="6">Whole animal</tissue>
    </source>
</reference>
<proteinExistence type="inferred from homology"/>
<evidence type="ECO:0000256" key="4">
    <source>
        <dbReference type="ARBA" id="ARBA00039977"/>
    </source>
</evidence>
<evidence type="ECO:0000313" key="6">
    <source>
        <dbReference type="EMBL" id="KAH3728668.1"/>
    </source>
</evidence>
<evidence type="ECO:0000256" key="1">
    <source>
        <dbReference type="ARBA" id="ARBA00006700"/>
    </source>
</evidence>
<name>A0A9D4HT90_DREPO</name>
<dbReference type="InterPro" id="IPR013025">
    <property type="entry name" value="Ribosomal_uL23-like"/>
</dbReference>
<dbReference type="InterPro" id="IPR012677">
    <property type="entry name" value="Nucleotide-bd_a/b_plait_sf"/>
</dbReference>
<dbReference type="Proteomes" id="UP000828390">
    <property type="component" value="Unassembled WGS sequence"/>
</dbReference>
<dbReference type="GO" id="GO:0005762">
    <property type="term" value="C:mitochondrial large ribosomal subunit"/>
    <property type="evidence" value="ECO:0007669"/>
    <property type="project" value="TreeGrafter"/>
</dbReference>